<reference evidence="2 3" key="1">
    <citation type="submission" date="2024-04" db="EMBL/GenBank/DDBJ databases">
        <title>Tritrichomonas musculus Genome.</title>
        <authorList>
            <person name="Alves-Ferreira E."/>
            <person name="Grigg M."/>
            <person name="Lorenzi H."/>
            <person name="Galac M."/>
        </authorList>
    </citation>
    <scope>NUCLEOTIDE SEQUENCE [LARGE SCALE GENOMIC DNA]</scope>
    <source>
        <strain evidence="2 3">EAF2021</strain>
    </source>
</reference>
<gene>
    <name evidence="2" type="ORF">M9Y10_041080</name>
</gene>
<protein>
    <submittedName>
        <fullName evidence="2">Uncharacterized protein</fullName>
    </submittedName>
</protein>
<feature type="transmembrane region" description="Helical" evidence="1">
    <location>
        <begin position="262"/>
        <end position="283"/>
    </location>
</feature>
<feature type="transmembrane region" description="Helical" evidence="1">
    <location>
        <begin position="206"/>
        <end position="227"/>
    </location>
</feature>
<accession>A0ABR2K3C8</accession>
<keyword evidence="1" id="KW-0812">Transmembrane</keyword>
<sequence length="306" mass="35169">MLNAVVQASNFTCRNAMTGLGCGIIEMFILGIFFLFGSFTCIYFLFHHYKIKKINKRRSPCDNSIVFFATMSFWMLFRSVISIVPFNYTPITYNIVFTNISAILFAVPLSFVILILCNILFTYRNPGTKMIIFFKMLFFIFLTAFLLIAVVISIANSKDQKAHDRTMKLWRACTDFLICFFFAGPAIQLVKEFAMKSINQKSSKKCLTLSTTGVAIFSFIFILRVLYNFLAYCDLNPIEHFIEDQIDEAERIPSVDARAFTVVYYFVFDFFAGCLGIAAVVYIESQELNLIADREYDRQRSDSAID</sequence>
<comment type="caution">
    <text evidence="2">The sequence shown here is derived from an EMBL/GenBank/DDBJ whole genome shotgun (WGS) entry which is preliminary data.</text>
</comment>
<organism evidence="2 3">
    <name type="scientific">Tritrichomonas musculus</name>
    <dbReference type="NCBI Taxonomy" id="1915356"/>
    <lineage>
        <taxon>Eukaryota</taxon>
        <taxon>Metamonada</taxon>
        <taxon>Parabasalia</taxon>
        <taxon>Tritrichomonadida</taxon>
        <taxon>Tritrichomonadidae</taxon>
        <taxon>Tritrichomonas</taxon>
    </lineage>
</organism>
<evidence type="ECO:0000313" key="3">
    <source>
        <dbReference type="Proteomes" id="UP001470230"/>
    </source>
</evidence>
<keyword evidence="1" id="KW-1133">Transmembrane helix</keyword>
<proteinExistence type="predicted"/>
<feature type="transmembrane region" description="Helical" evidence="1">
    <location>
        <begin position="100"/>
        <end position="121"/>
    </location>
</feature>
<feature type="transmembrane region" description="Helical" evidence="1">
    <location>
        <begin position="66"/>
        <end position="88"/>
    </location>
</feature>
<feature type="transmembrane region" description="Helical" evidence="1">
    <location>
        <begin position="24"/>
        <end position="46"/>
    </location>
</feature>
<evidence type="ECO:0000313" key="2">
    <source>
        <dbReference type="EMBL" id="KAK8885630.1"/>
    </source>
</evidence>
<evidence type="ECO:0000256" key="1">
    <source>
        <dbReference type="SAM" id="Phobius"/>
    </source>
</evidence>
<dbReference type="Proteomes" id="UP001470230">
    <property type="component" value="Unassembled WGS sequence"/>
</dbReference>
<dbReference type="EMBL" id="JAPFFF010000007">
    <property type="protein sequence ID" value="KAK8885630.1"/>
    <property type="molecule type" value="Genomic_DNA"/>
</dbReference>
<name>A0ABR2K3C8_9EUKA</name>
<feature type="transmembrane region" description="Helical" evidence="1">
    <location>
        <begin position="175"/>
        <end position="194"/>
    </location>
</feature>
<keyword evidence="3" id="KW-1185">Reference proteome</keyword>
<keyword evidence="1" id="KW-0472">Membrane</keyword>
<feature type="transmembrane region" description="Helical" evidence="1">
    <location>
        <begin position="133"/>
        <end position="155"/>
    </location>
</feature>